<dbReference type="EMBL" id="CAADRA010005785">
    <property type="protein sequence ID" value="VFT92643.1"/>
    <property type="molecule type" value="Genomic_DNA"/>
</dbReference>
<keyword evidence="7" id="KW-1185">Reference proteome</keyword>
<dbReference type="Proteomes" id="UP000332933">
    <property type="component" value="Unassembled WGS sequence"/>
</dbReference>
<dbReference type="AlphaFoldDB" id="A0A485L5E2"/>
<reference evidence="5" key="2">
    <citation type="submission" date="2019-06" db="EMBL/GenBank/DDBJ databases">
        <title>Genomics analysis of Aphanomyces spp. identifies a new class of oomycete effector associated with host adaptation.</title>
        <authorList>
            <person name="Gaulin E."/>
        </authorList>
    </citation>
    <scope>NUCLEOTIDE SEQUENCE</scope>
    <source>
        <strain evidence="5">CBS 578.67</strain>
    </source>
</reference>
<evidence type="ECO:0000313" key="5">
    <source>
        <dbReference type="EMBL" id="KAF0693136.1"/>
    </source>
</evidence>
<dbReference type="Pfam" id="PF13537">
    <property type="entry name" value="GATase_7"/>
    <property type="match status" value="1"/>
</dbReference>
<keyword evidence="1" id="KW-0028">Amino-acid biosynthesis</keyword>
<dbReference type="GO" id="GO:0006529">
    <property type="term" value="P:asparagine biosynthetic process"/>
    <property type="evidence" value="ECO:0007669"/>
    <property type="project" value="UniProtKB-KW"/>
</dbReference>
<feature type="domain" description="Glutamine amidotransferase type-2" evidence="4">
    <location>
        <begin position="2"/>
        <end position="253"/>
    </location>
</feature>
<dbReference type="InterPro" id="IPR014729">
    <property type="entry name" value="Rossmann-like_a/b/a_fold"/>
</dbReference>
<dbReference type="SUPFAM" id="SSF56235">
    <property type="entry name" value="N-terminal nucleophile aminohydrolases (Ntn hydrolases)"/>
    <property type="match status" value="1"/>
</dbReference>
<dbReference type="InterPro" id="IPR029055">
    <property type="entry name" value="Ntn_hydrolases_N"/>
</dbReference>
<evidence type="ECO:0000256" key="3">
    <source>
        <dbReference type="ARBA" id="ARBA00022962"/>
    </source>
</evidence>
<dbReference type="SUPFAM" id="SSF52402">
    <property type="entry name" value="Adenine nucleotide alpha hydrolases-like"/>
    <property type="match status" value="1"/>
</dbReference>
<evidence type="ECO:0000256" key="1">
    <source>
        <dbReference type="ARBA" id="ARBA00022605"/>
    </source>
</evidence>
<evidence type="ECO:0000256" key="2">
    <source>
        <dbReference type="ARBA" id="ARBA00022888"/>
    </source>
</evidence>
<dbReference type="Pfam" id="PF00733">
    <property type="entry name" value="Asn_synthase"/>
    <property type="match status" value="2"/>
</dbReference>
<proteinExistence type="predicted"/>
<evidence type="ECO:0000313" key="7">
    <source>
        <dbReference type="Proteomes" id="UP000332933"/>
    </source>
</evidence>
<keyword evidence="2" id="KW-0061">Asparagine biosynthesis</keyword>
<protein>
    <submittedName>
        <fullName evidence="6">Aste57867_15856 protein</fullName>
    </submittedName>
</protein>
<dbReference type="PANTHER" id="PTHR45937:SF1">
    <property type="entry name" value="ASPARAGINE SYNTHETASE DOMAIN-CONTAINING PROTEIN 1"/>
    <property type="match status" value="1"/>
</dbReference>
<evidence type="ECO:0000259" key="4">
    <source>
        <dbReference type="PROSITE" id="PS51278"/>
    </source>
</evidence>
<organism evidence="6 7">
    <name type="scientific">Aphanomyces stellatus</name>
    <dbReference type="NCBI Taxonomy" id="120398"/>
    <lineage>
        <taxon>Eukaryota</taxon>
        <taxon>Sar</taxon>
        <taxon>Stramenopiles</taxon>
        <taxon>Oomycota</taxon>
        <taxon>Saprolegniomycetes</taxon>
        <taxon>Saprolegniales</taxon>
        <taxon>Verrucalvaceae</taxon>
        <taxon>Aphanomyces</taxon>
    </lineage>
</organism>
<keyword evidence="3" id="KW-0315">Glutamine amidotransferase</keyword>
<dbReference type="InterPro" id="IPR051857">
    <property type="entry name" value="Asn_synthetase_domain"/>
</dbReference>
<dbReference type="InterPro" id="IPR017932">
    <property type="entry name" value="GATase_2_dom"/>
</dbReference>
<gene>
    <name evidence="6" type="primary">Aste57867_15856</name>
    <name evidence="5" type="ORF">As57867_015800</name>
    <name evidence="6" type="ORF">ASTE57867_15856</name>
</gene>
<reference evidence="6 7" key="1">
    <citation type="submission" date="2019-03" db="EMBL/GenBank/DDBJ databases">
        <authorList>
            <person name="Gaulin E."/>
            <person name="Dumas B."/>
        </authorList>
    </citation>
    <scope>NUCLEOTIDE SEQUENCE [LARGE SCALE GENOMIC DNA]</scope>
    <source>
        <strain evidence="6">CBS 568.67</strain>
    </source>
</reference>
<dbReference type="PROSITE" id="PS51278">
    <property type="entry name" value="GATASE_TYPE_2"/>
    <property type="match status" value="1"/>
</dbReference>
<evidence type="ECO:0000313" key="6">
    <source>
        <dbReference type="EMBL" id="VFT92643.1"/>
    </source>
</evidence>
<name>A0A485L5E2_9STRA</name>
<dbReference type="PANTHER" id="PTHR45937">
    <property type="entry name" value="ASPARAGINE SYNTHETASE DOMAIN-CONTAINING PROTEIN 1"/>
    <property type="match status" value="1"/>
</dbReference>
<dbReference type="InterPro" id="IPR001962">
    <property type="entry name" value="Asn_synthase"/>
</dbReference>
<dbReference type="OrthoDB" id="10252281at2759"/>
<dbReference type="CDD" id="cd01991">
    <property type="entry name" value="Asn_synthase_B_C"/>
    <property type="match status" value="1"/>
</dbReference>
<dbReference type="EMBL" id="VJMH01005764">
    <property type="protein sequence ID" value="KAF0693136.1"/>
    <property type="molecule type" value="Genomic_DNA"/>
</dbReference>
<dbReference type="Gene3D" id="3.40.50.620">
    <property type="entry name" value="HUPs"/>
    <property type="match status" value="2"/>
</dbReference>
<accession>A0A485L5E2</accession>
<sequence length="676" mass="72597">MCGIGAVVASDAVQLVRLSHAISYCVSRRGPDHLSTYDHALPSSPSKRLLLTSAVLHLRGDSMCPQPLVDKAGNVLAWNGEVFDGADIPITDSDTLYVSARLHTSSTSSPTIADAVVEALHSIQGPFAFCWFHSATQTLFYGRDRWGRRSLVVHLPPDTNNVSFVLASVSIDPTLAFDEVPCTGIFSLNLTDAHARPRLHPWSPSSAPASWPRLPPALASLAFADDFGTSDTDDAAAAVLSSAKGLLAVLSAAVGKRIHSIPSSSDNPRVGVLFSGGLDSVVLAAIAHFHTPPDEPIELFNICFDPARASPDRKAAIFSWTELKRLFPSRRWRFLAIDIDAADVTAHQPHIVHLMQPCNTHMDFNIGAAFWFLSRGVGRVLPDTATAASSTPLSLVASWPLFDPLPSSNSSASATCPVQGCTRKPHPHCILHGVCRPCCTKIHKSIAKLNISSSTSSMLHPQEIAAAHAALVAMGISDPKITPLQTLLATSVCGKVVPSASAPHATAAAASTLGTPYTSRVKVVLVGIGADEQMAGYGRHRDAFVRAGWSGLRAELDMDMDRIWQRNLGRDDRMIADHGREARFPFLDEDVVAYLRDATPLTHIADFSQPRGVGDKRILRVVARQLGLEHCTSLAKQAIQFGTRIAKQSNQRAMEATHECGKPKGSTTFHTTAPCL</sequence>
<dbReference type="Gene3D" id="3.60.20.10">
    <property type="entry name" value="Glutamine Phosphoribosylpyrophosphate, subunit 1, domain 1"/>
    <property type="match status" value="1"/>
</dbReference>
<dbReference type="GO" id="GO:0004066">
    <property type="term" value="F:asparagine synthase (glutamine-hydrolyzing) activity"/>
    <property type="evidence" value="ECO:0007669"/>
    <property type="project" value="InterPro"/>
</dbReference>